<evidence type="ECO:0000256" key="1">
    <source>
        <dbReference type="ARBA" id="ARBA00023125"/>
    </source>
</evidence>
<dbReference type="InterPro" id="IPR011006">
    <property type="entry name" value="CheY-like_superfamily"/>
</dbReference>
<protein>
    <recommendedName>
        <fullName evidence="3">Response regulatory domain-containing protein</fullName>
    </recommendedName>
</protein>
<reference evidence="4 5" key="1">
    <citation type="submission" date="2015-10" db="EMBL/GenBank/DDBJ databases">
        <authorList>
            <person name="Gilbert D.G."/>
        </authorList>
    </citation>
    <scope>NUCLEOTIDE SEQUENCE [LARGE SCALE GENOMIC DNA]</scope>
    <source>
        <strain evidence="4">COMA1</strain>
    </source>
</reference>
<dbReference type="RefSeq" id="WP_090745914.1">
    <property type="nucleotide sequence ID" value="NZ_CZQA01000001.1"/>
</dbReference>
<dbReference type="InterPro" id="IPR001789">
    <property type="entry name" value="Sig_transdc_resp-reg_receiver"/>
</dbReference>
<evidence type="ECO:0000259" key="3">
    <source>
        <dbReference type="PROSITE" id="PS50110"/>
    </source>
</evidence>
<dbReference type="InterPro" id="IPR039420">
    <property type="entry name" value="WalR-like"/>
</dbReference>
<dbReference type="Proteomes" id="UP000199032">
    <property type="component" value="Unassembled WGS sequence"/>
</dbReference>
<keyword evidence="1" id="KW-0238">DNA-binding</keyword>
<gene>
    <name evidence="4" type="ORF">COMA1_11534</name>
</gene>
<sequence length="155" mass="17261">MIVADRPLLREAIKPVIESHLPSPVVREAAAEEEAIRIVPAKSVEMAILDIGLPDSSGVTMLKRIKRLCPSRKCLVLTRHDNAQYTRLARGHGGSDYLTKGATSWQLSDAIRTILFDRRVMMDPFHAAGTSQIMCRSNTYITMEVLPMPKLGKFC</sequence>
<name>A0A0S4L8W1_9BACT</name>
<dbReference type="PROSITE" id="PS50110">
    <property type="entry name" value="RESPONSE_REGULATORY"/>
    <property type="match status" value="1"/>
</dbReference>
<accession>A0A0S4L8W1</accession>
<dbReference type="PANTHER" id="PTHR43214">
    <property type="entry name" value="TWO-COMPONENT RESPONSE REGULATOR"/>
    <property type="match status" value="1"/>
</dbReference>
<dbReference type="SMART" id="SM00448">
    <property type="entry name" value="REC"/>
    <property type="match status" value="1"/>
</dbReference>
<keyword evidence="5" id="KW-1185">Reference proteome</keyword>
<dbReference type="GO" id="GO:0000160">
    <property type="term" value="P:phosphorelay signal transduction system"/>
    <property type="evidence" value="ECO:0007669"/>
    <property type="project" value="InterPro"/>
</dbReference>
<evidence type="ECO:0000313" key="4">
    <source>
        <dbReference type="EMBL" id="CUS34131.1"/>
    </source>
</evidence>
<dbReference type="Gene3D" id="3.40.50.2300">
    <property type="match status" value="1"/>
</dbReference>
<organism evidence="4 5">
    <name type="scientific">Candidatus Nitrospira nitrosa</name>
    <dbReference type="NCBI Taxonomy" id="1742972"/>
    <lineage>
        <taxon>Bacteria</taxon>
        <taxon>Pseudomonadati</taxon>
        <taxon>Nitrospirota</taxon>
        <taxon>Nitrospiria</taxon>
        <taxon>Nitrospirales</taxon>
        <taxon>Nitrospiraceae</taxon>
        <taxon>Nitrospira</taxon>
    </lineage>
</organism>
<dbReference type="OrthoDB" id="9816469at2"/>
<dbReference type="Pfam" id="PF00072">
    <property type="entry name" value="Response_reg"/>
    <property type="match status" value="1"/>
</dbReference>
<dbReference type="InterPro" id="IPR058245">
    <property type="entry name" value="NreC/VraR/RcsB-like_REC"/>
</dbReference>
<feature type="domain" description="Response regulatory" evidence="3">
    <location>
        <begin position="1"/>
        <end position="115"/>
    </location>
</feature>
<evidence type="ECO:0000313" key="5">
    <source>
        <dbReference type="Proteomes" id="UP000199032"/>
    </source>
</evidence>
<dbReference type="AlphaFoldDB" id="A0A0S4L8W1"/>
<dbReference type="EMBL" id="CZQA01000001">
    <property type="protein sequence ID" value="CUS34131.1"/>
    <property type="molecule type" value="Genomic_DNA"/>
</dbReference>
<proteinExistence type="predicted"/>
<dbReference type="SUPFAM" id="SSF52172">
    <property type="entry name" value="CheY-like"/>
    <property type="match status" value="1"/>
</dbReference>
<keyword evidence="2" id="KW-0597">Phosphoprotein</keyword>
<dbReference type="STRING" id="1742972.COMA1_11534"/>
<dbReference type="CDD" id="cd17535">
    <property type="entry name" value="REC_NarL-like"/>
    <property type="match status" value="1"/>
</dbReference>
<feature type="modified residue" description="4-aspartylphosphate" evidence="2">
    <location>
        <position position="50"/>
    </location>
</feature>
<dbReference type="GO" id="GO:0003677">
    <property type="term" value="F:DNA binding"/>
    <property type="evidence" value="ECO:0007669"/>
    <property type="project" value="UniProtKB-KW"/>
</dbReference>
<evidence type="ECO:0000256" key="2">
    <source>
        <dbReference type="PROSITE-ProRule" id="PRU00169"/>
    </source>
</evidence>